<reference evidence="8" key="1">
    <citation type="submission" date="2023-07" db="EMBL/GenBank/DDBJ databases">
        <title>30 novel species of actinomycetes from the DSMZ collection.</title>
        <authorList>
            <person name="Nouioui I."/>
        </authorList>
    </citation>
    <scope>NUCLEOTIDE SEQUENCE [LARGE SCALE GENOMIC DNA]</scope>
    <source>
        <strain evidence="8">DSM 44938</strain>
    </source>
</reference>
<evidence type="ECO:0000256" key="3">
    <source>
        <dbReference type="ARBA" id="ARBA00022801"/>
    </source>
</evidence>
<comment type="caution">
    <text evidence="7">The sequence shown here is derived from an EMBL/GenBank/DDBJ whole genome shotgun (WGS) entry which is preliminary data.</text>
</comment>
<dbReference type="InterPro" id="IPR029058">
    <property type="entry name" value="AB_hydrolase_fold"/>
</dbReference>
<protein>
    <submittedName>
        <fullName evidence="7">Alpha/beta hydrolase</fullName>
    </submittedName>
</protein>
<dbReference type="EMBL" id="JAVREL010000013">
    <property type="protein sequence ID" value="MDT0345203.1"/>
    <property type="molecule type" value="Genomic_DNA"/>
</dbReference>
<dbReference type="InterPro" id="IPR013595">
    <property type="entry name" value="Pept_S33_TAP-like_C"/>
</dbReference>
<organism evidence="7 8">
    <name type="scientific">Streptomyces litchfieldiae</name>
    <dbReference type="NCBI Taxonomy" id="3075543"/>
    <lineage>
        <taxon>Bacteria</taxon>
        <taxon>Bacillati</taxon>
        <taxon>Actinomycetota</taxon>
        <taxon>Actinomycetes</taxon>
        <taxon>Kitasatosporales</taxon>
        <taxon>Streptomycetaceae</taxon>
        <taxon>Streptomyces</taxon>
    </lineage>
</organism>
<evidence type="ECO:0000256" key="4">
    <source>
        <dbReference type="SAM" id="SignalP"/>
    </source>
</evidence>
<evidence type="ECO:0000259" key="6">
    <source>
        <dbReference type="Pfam" id="PF08386"/>
    </source>
</evidence>
<evidence type="ECO:0000313" key="7">
    <source>
        <dbReference type="EMBL" id="MDT0345203.1"/>
    </source>
</evidence>
<keyword evidence="2 4" id="KW-0732">Signal</keyword>
<feature type="signal peptide" evidence="4">
    <location>
        <begin position="1"/>
        <end position="24"/>
    </location>
</feature>
<keyword evidence="3 7" id="KW-0378">Hydrolase</keyword>
<evidence type="ECO:0000256" key="1">
    <source>
        <dbReference type="ARBA" id="ARBA00010088"/>
    </source>
</evidence>
<accession>A0ABU2MWI7</accession>
<dbReference type="PANTHER" id="PTHR43248:SF29">
    <property type="entry name" value="TRIPEPTIDYL AMINOPEPTIDASE"/>
    <property type="match status" value="1"/>
</dbReference>
<gene>
    <name evidence="7" type="ORF">RM590_21730</name>
</gene>
<name>A0ABU2MWI7_9ACTN</name>
<dbReference type="Proteomes" id="UP001183246">
    <property type="component" value="Unassembled WGS sequence"/>
</dbReference>
<dbReference type="RefSeq" id="WP_311706334.1">
    <property type="nucleotide sequence ID" value="NZ_JAVREL010000013.1"/>
</dbReference>
<sequence length="502" mass="53077">MRLRPLIAACLGVAGLAAAGAAPAAPPSTGPSGIGWEDCGEGHEELAAAGAQCALITVPLDYTNPAGDTVGIAISRIPAADQENRRGILLANPGGPGGPGLDYPLALRPALGDVADRYDLIGFDPRFIGESSPVTCAPAGPRAPMTGSPREIFDATVRGAADLAERCTTPEGNAELLAHASTRNVARDMDSIRAALGEPALSYYGVSYGADLGAVYTQMFPERADRIVLDSSTDPSRTQYQLFQDAGPAAEAGLDEWARWTAARHAEYRLGRRAHEVRATVERLVARAERRPVAIGGYQVDATQLRLVLRQLVQHQEDNAALARAVRNLVDAAAGHQVEPDPLLDMWLRVLNSPDLDPVFAAPAYTFCADGGWPAGGWPDAPEDYWHAIRESRAEQPVFGPLANAIGPCPFWPGEPREPGTVIANDTPVLMLHALRDINTPYPGGVALHEALTGSRLVTADIRSHGVYGRGAEGKTPIPCVDEAVNDYLAGGRLPAEDTSCP</sequence>
<evidence type="ECO:0000256" key="2">
    <source>
        <dbReference type="ARBA" id="ARBA00022729"/>
    </source>
</evidence>
<feature type="domain" description="Peptidase S33 tripeptidyl aminopeptidase-like C-terminal" evidence="6">
    <location>
        <begin position="400"/>
        <end position="501"/>
    </location>
</feature>
<dbReference type="PANTHER" id="PTHR43248">
    <property type="entry name" value="2-SUCCINYL-6-HYDROXY-2,4-CYCLOHEXADIENE-1-CARBOXYLATE SYNTHASE"/>
    <property type="match status" value="1"/>
</dbReference>
<dbReference type="GO" id="GO:0016787">
    <property type="term" value="F:hydrolase activity"/>
    <property type="evidence" value="ECO:0007669"/>
    <property type="project" value="UniProtKB-KW"/>
</dbReference>
<dbReference type="InterPro" id="IPR051601">
    <property type="entry name" value="Serine_prot/Carboxylest_S33"/>
</dbReference>
<dbReference type="SUPFAM" id="SSF53474">
    <property type="entry name" value="alpha/beta-Hydrolases"/>
    <property type="match status" value="1"/>
</dbReference>
<feature type="chain" id="PRO_5046667563" evidence="4">
    <location>
        <begin position="25"/>
        <end position="502"/>
    </location>
</feature>
<dbReference type="Pfam" id="PF08386">
    <property type="entry name" value="Abhydrolase_4"/>
    <property type="match status" value="1"/>
</dbReference>
<evidence type="ECO:0000313" key="8">
    <source>
        <dbReference type="Proteomes" id="UP001183246"/>
    </source>
</evidence>
<feature type="domain" description="AB hydrolase-1" evidence="5">
    <location>
        <begin position="89"/>
        <end position="280"/>
    </location>
</feature>
<evidence type="ECO:0000259" key="5">
    <source>
        <dbReference type="Pfam" id="PF00561"/>
    </source>
</evidence>
<keyword evidence="8" id="KW-1185">Reference proteome</keyword>
<dbReference type="Gene3D" id="3.40.50.1820">
    <property type="entry name" value="alpha/beta hydrolase"/>
    <property type="match status" value="1"/>
</dbReference>
<comment type="similarity">
    <text evidence="1">Belongs to the peptidase S33 family.</text>
</comment>
<proteinExistence type="inferred from homology"/>
<dbReference type="Pfam" id="PF00561">
    <property type="entry name" value="Abhydrolase_1"/>
    <property type="match status" value="1"/>
</dbReference>
<dbReference type="InterPro" id="IPR000073">
    <property type="entry name" value="AB_hydrolase_1"/>
</dbReference>